<dbReference type="PANTHER" id="PTHR40658">
    <property type="match status" value="1"/>
</dbReference>
<accession>K2PPP1</accession>
<dbReference type="Gene3D" id="1.20.120.450">
    <property type="entry name" value="dinb family like domain"/>
    <property type="match status" value="1"/>
</dbReference>
<dbReference type="eggNOG" id="COG4283">
    <property type="taxonomic scope" value="Bacteria"/>
</dbReference>
<dbReference type="EMBL" id="AMQS01000003">
    <property type="protein sequence ID" value="EKF52269.1"/>
    <property type="molecule type" value="Genomic_DNA"/>
</dbReference>
<name>K2PPP1_9LACT</name>
<sequence>MVKAKTKEELIQYSEENWRKICRLVEDLPPEVQQGSFKFGQEHGKEAHWGRDKNIRDVLAHLYEWQKLLQSFVLNNQKGKNQSFLPVPYTWKSYAEMNQDFWKKHHFLRRDERKVSHKPSKDPQFITRIYQ</sequence>
<dbReference type="InterPro" id="IPR012550">
    <property type="entry name" value="DUF1706"/>
</dbReference>
<comment type="caution">
    <text evidence="1">The sequence shown here is derived from an EMBL/GenBank/DDBJ whole genome shotgun (WGS) entry which is preliminary data.</text>
</comment>
<proteinExistence type="predicted"/>
<dbReference type="InterPro" id="IPR034660">
    <property type="entry name" value="DinB/YfiT-like"/>
</dbReference>
<evidence type="ECO:0008006" key="3">
    <source>
        <dbReference type="Google" id="ProtNLM"/>
    </source>
</evidence>
<dbReference type="Pfam" id="PF08020">
    <property type="entry name" value="DUF1706"/>
    <property type="match status" value="1"/>
</dbReference>
<dbReference type="PATRIC" id="fig|1231377.3.peg.357"/>
<reference evidence="1 2" key="1">
    <citation type="journal article" date="2012" name="J. Bacteriol.">
        <title>Genome Sequence of the Bacteriocin-Producing Strain Lactococcus garvieae DCC43.</title>
        <authorList>
            <person name="Gabrielsen C."/>
            <person name="Brede D.A."/>
            <person name="Hernandez P.E."/>
            <person name="Nes I.F."/>
            <person name="Diep D.B."/>
        </authorList>
    </citation>
    <scope>NUCLEOTIDE SEQUENCE [LARGE SCALE GENOMIC DNA]</scope>
    <source>
        <strain evidence="1 2">DCC43</strain>
    </source>
</reference>
<protein>
    <recommendedName>
        <fullName evidence="3">ClbS/DfsB family four-helix bundle protein</fullName>
    </recommendedName>
</protein>
<organism evidence="1 2">
    <name type="scientific">Lactococcus garvieae DCC43</name>
    <dbReference type="NCBI Taxonomy" id="1231377"/>
    <lineage>
        <taxon>Bacteria</taxon>
        <taxon>Bacillati</taxon>
        <taxon>Bacillota</taxon>
        <taxon>Bacilli</taxon>
        <taxon>Lactobacillales</taxon>
        <taxon>Streptococcaceae</taxon>
        <taxon>Lactococcus</taxon>
    </lineage>
</organism>
<evidence type="ECO:0000313" key="1">
    <source>
        <dbReference type="EMBL" id="EKF52269.1"/>
    </source>
</evidence>
<gene>
    <name evidence="1" type="ORF">C426_0355</name>
</gene>
<evidence type="ECO:0000313" key="2">
    <source>
        <dbReference type="Proteomes" id="UP000006787"/>
    </source>
</evidence>
<dbReference type="AlphaFoldDB" id="K2PPP1"/>
<dbReference type="Proteomes" id="UP000006787">
    <property type="component" value="Unassembled WGS sequence"/>
</dbReference>
<dbReference type="PANTHER" id="PTHR40658:SF4">
    <property type="entry name" value="HYPOTHETICAL CYTOSOLIC PROTEIN"/>
    <property type="match status" value="1"/>
</dbReference>